<dbReference type="PROSITE" id="PS51257">
    <property type="entry name" value="PROKAR_LIPOPROTEIN"/>
    <property type="match status" value="1"/>
</dbReference>
<organism evidence="1 2">
    <name type="scientific">Pseudolycoriella hygida</name>
    <dbReference type="NCBI Taxonomy" id="35572"/>
    <lineage>
        <taxon>Eukaryota</taxon>
        <taxon>Metazoa</taxon>
        <taxon>Ecdysozoa</taxon>
        <taxon>Arthropoda</taxon>
        <taxon>Hexapoda</taxon>
        <taxon>Insecta</taxon>
        <taxon>Pterygota</taxon>
        <taxon>Neoptera</taxon>
        <taxon>Endopterygota</taxon>
        <taxon>Diptera</taxon>
        <taxon>Nematocera</taxon>
        <taxon>Sciaroidea</taxon>
        <taxon>Sciaridae</taxon>
        <taxon>Pseudolycoriella</taxon>
    </lineage>
</organism>
<evidence type="ECO:0000313" key="1">
    <source>
        <dbReference type="EMBL" id="KAJ6629962.1"/>
    </source>
</evidence>
<sequence>MNFSKTNNPVINVQQQQQHFLVACADKKTTSQKNTNTIQFE</sequence>
<name>A0A9Q0RUK5_9DIPT</name>
<protein>
    <submittedName>
        <fullName evidence="1">Uncharacterized protein</fullName>
    </submittedName>
</protein>
<evidence type="ECO:0000313" key="2">
    <source>
        <dbReference type="Proteomes" id="UP001151699"/>
    </source>
</evidence>
<feature type="non-terminal residue" evidence="1">
    <location>
        <position position="41"/>
    </location>
</feature>
<proteinExistence type="predicted"/>
<keyword evidence="2" id="KW-1185">Reference proteome</keyword>
<dbReference type="EMBL" id="WJQU01002824">
    <property type="protein sequence ID" value="KAJ6629962.1"/>
    <property type="molecule type" value="Genomic_DNA"/>
</dbReference>
<accession>A0A9Q0RUK5</accession>
<comment type="caution">
    <text evidence="1">The sequence shown here is derived from an EMBL/GenBank/DDBJ whole genome shotgun (WGS) entry which is preliminary data.</text>
</comment>
<gene>
    <name evidence="1" type="ORF">Bhyg_16911</name>
</gene>
<reference evidence="1" key="1">
    <citation type="submission" date="2022-07" db="EMBL/GenBank/DDBJ databases">
        <authorList>
            <person name="Trinca V."/>
            <person name="Uliana J.V.C."/>
            <person name="Torres T.T."/>
            <person name="Ward R.J."/>
            <person name="Monesi N."/>
        </authorList>
    </citation>
    <scope>NUCLEOTIDE SEQUENCE</scope>
    <source>
        <strain evidence="1">HSMRA1968</strain>
        <tissue evidence="1">Whole embryos</tissue>
    </source>
</reference>
<dbReference type="AlphaFoldDB" id="A0A9Q0RUK5"/>
<dbReference type="Proteomes" id="UP001151699">
    <property type="component" value="Unassembled WGS sequence"/>
</dbReference>